<comment type="caution">
    <text evidence="3">The sequence shown here is derived from an EMBL/GenBank/DDBJ whole genome shotgun (WGS) entry which is preliminary data.</text>
</comment>
<keyword evidence="2" id="KW-0732">Signal</keyword>
<dbReference type="Gene3D" id="2.60.40.10">
    <property type="entry name" value="Immunoglobulins"/>
    <property type="match status" value="1"/>
</dbReference>
<keyword evidence="4" id="KW-1185">Reference proteome</keyword>
<feature type="signal peptide" evidence="2">
    <location>
        <begin position="1"/>
        <end position="20"/>
    </location>
</feature>
<reference evidence="3 4" key="1">
    <citation type="submission" date="2019-03" db="EMBL/GenBank/DDBJ databases">
        <title>Draft genome sequences of novel Actinobacteria.</title>
        <authorList>
            <person name="Sahin N."/>
            <person name="Ay H."/>
            <person name="Saygin H."/>
        </authorList>
    </citation>
    <scope>NUCLEOTIDE SEQUENCE [LARGE SCALE GENOMIC DNA]</scope>
    <source>
        <strain evidence="3 4">JCM 13523</strain>
    </source>
</reference>
<sequence length="186" mass="20408">MKVVGAVLCALLTLVGCAPADQPPVHQTFQLTASLVTDDVTLRWSGAPVDAAYLMVEYATEPNGEYTILGFLPPDKHEFEHPDLMPEATFYYRVTPLTAPEGRPATARPGAKEIQLTWTDSASDEDGYLLERRRTAQATDVAAYLDPNTTSFDLPLLPSDKPATYVPRPFRRGIPSPVTHETIPPE</sequence>
<dbReference type="OrthoDB" id="4145782at2"/>
<dbReference type="InterPro" id="IPR036116">
    <property type="entry name" value="FN3_sf"/>
</dbReference>
<evidence type="ECO:0000256" key="1">
    <source>
        <dbReference type="SAM" id="MobiDB-lite"/>
    </source>
</evidence>
<organism evidence="3 4">
    <name type="scientific">Kribbella antibiotica</name>
    <dbReference type="NCBI Taxonomy" id="190195"/>
    <lineage>
        <taxon>Bacteria</taxon>
        <taxon>Bacillati</taxon>
        <taxon>Actinomycetota</taxon>
        <taxon>Actinomycetes</taxon>
        <taxon>Propionibacteriales</taxon>
        <taxon>Kribbellaceae</taxon>
        <taxon>Kribbella</taxon>
    </lineage>
</organism>
<dbReference type="EMBL" id="SMKX01000038">
    <property type="protein sequence ID" value="TDD59249.1"/>
    <property type="molecule type" value="Genomic_DNA"/>
</dbReference>
<protein>
    <submittedName>
        <fullName evidence="3">Fibronectin type III domain-containing protein</fullName>
    </submittedName>
</protein>
<dbReference type="InterPro" id="IPR013783">
    <property type="entry name" value="Ig-like_fold"/>
</dbReference>
<proteinExistence type="predicted"/>
<dbReference type="AlphaFoldDB" id="A0A4R4ZND6"/>
<evidence type="ECO:0000313" key="4">
    <source>
        <dbReference type="Proteomes" id="UP000295124"/>
    </source>
</evidence>
<dbReference type="GO" id="GO:0005975">
    <property type="term" value="P:carbohydrate metabolic process"/>
    <property type="evidence" value="ECO:0007669"/>
    <property type="project" value="UniProtKB-ARBA"/>
</dbReference>
<feature type="chain" id="PRO_5020417154" evidence="2">
    <location>
        <begin position="21"/>
        <end position="186"/>
    </location>
</feature>
<evidence type="ECO:0000313" key="3">
    <source>
        <dbReference type="EMBL" id="TDD59249.1"/>
    </source>
</evidence>
<accession>A0A4R4ZND6</accession>
<dbReference type="SUPFAM" id="SSF49265">
    <property type="entry name" value="Fibronectin type III"/>
    <property type="match status" value="1"/>
</dbReference>
<evidence type="ECO:0000256" key="2">
    <source>
        <dbReference type="SAM" id="SignalP"/>
    </source>
</evidence>
<dbReference type="Proteomes" id="UP000295124">
    <property type="component" value="Unassembled WGS sequence"/>
</dbReference>
<dbReference type="RefSeq" id="WP_132168075.1">
    <property type="nucleotide sequence ID" value="NZ_SMKX01000038.1"/>
</dbReference>
<gene>
    <name evidence="3" type="ORF">E1263_15855</name>
</gene>
<feature type="region of interest" description="Disordered" evidence="1">
    <location>
        <begin position="165"/>
        <end position="186"/>
    </location>
</feature>
<name>A0A4R4ZND6_9ACTN</name>
<dbReference type="PROSITE" id="PS51257">
    <property type="entry name" value="PROKAR_LIPOPROTEIN"/>
    <property type="match status" value="1"/>
</dbReference>